<accession>A0A9X9LKW2</accession>
<keyword evidence="3" id="KW-1185">Reference proteome</keyword>
<dbReference type="Proteomes" id="UP000269945">
    <property type="component" value="Unassembled WGS sequence"/>
</dbReference>
<organism evidence="2 3">
    <name type="scientific">Gulo gulo</name>
    <name type="common">Wolverine</name>
    <name type="synonym">Gluton</name>
    <dbReference type="NCBI Taxonomy" id="48420"/>
    <lineage>
        <taxon>Eukaryota</taxon>
        <taxon>Metazoa</taxon>
        <taxon>Chordata</taxon>
        <taxon>Craniata</taxon>
        <taxon>Vertebrata</taxon>
        <taxon>Euteleostomi</taxon>
        <taxon>Mammalia</taxon>
        <taxon>Eutheria</taxon>
        <taxon>Laurasiatheria</taxon>
        <taxon>Carnivora</taxon>
        <taxon>Caniformia</taxon>
        <taxon>Musteloidea</taxon>
        <taxon>Mustelidae</taxon>
        <taxon>Guloninae</taxon>
        <taxon>Gulo</taxon>
    </lineage>
</organism>
<keyword evidence="1" id="KW-0472">Membrane</keyword>
<dbReference type="EMBL" id="CYRY02006269">
    <property type="protein sequence ID" value="VCW70729.1"/>
    <property type="molecule type" value="Genomic_DNA"/>
</dbReference>
<evidence type="ECO:0000256" key="1">
    <source>
        <dbReference type="SAM" id="Phobius"/>
    </source>
</evidence>
<proteinExistence type="predicted"/>
<keyword evidence="1" id="KW-1133">Transmembrane helix</keyword>
<feature type="transmembrane region" description="Helical" evidence="1">
    <location>
        <begin position="14"/>
        <end position="36"/>
    </location>
</feature>
<sequence length="53" mass="6171">MQTQFYNFLLTSKIFLLFVIVTGQSSVCIKFTYFVLTPTLERCFKLVISQLLS</sequence>
<comment type="caution">
    <text evidence="2">The sequence shown here is derived from an EMBL/GenBank/DDBJ whole genome shotgun (WGS) entry which is preliminary data.</text>
</comment>
<protein>
    <submittedName>
        <fullName evidence="2">Uncharacterized protein</fullName>
    </submittedName>
</protein>
<evidence type="ECO:0000313" key="2">
    <source>
        <dbReference type="EMBL" id="VCW70729.1"/>
    </source>
</evidence>
<dbReference type="AlphaFoldDB" id="A0A9X9LKW2"/>
<evidence type="ECO:0000313" key="3">
    <source>
        <dbReference type="Proteomes" id="UP000269945"/>
    </source>
</evidence>
<reference evidence="2 3" key="1">
    <citation type="submission" date="2018-10" db="EMBL/GenBank/DDBJ databases">
        <authorList>
            <person name="Ekblom R."/>
            <person name="Jareborg N."/>
        </authorList>
    </citation>
    <scope>NUCLEOTIDE SEQUENCE [LARGE SCALE GENOMIC DNA]</scope>
    <source>
        <tissue evidence="2">Muscle</tissue>
    </source>
</reference>
<gene>
    <name evidence="2" type="ORF">BN2614_LOCUS1</name>
</gene>
<name>A0A9X9LKW2_GULGU</name>
<keyword evidence="1" id="KW-0812">Transmembrane</keyword>